<comment type="similarity">
    <text evidence="2">Belongs to the bacterial PQQ dehydrogenase family.</text>
</comment>
<dbReference type="SUPFAM" id="SSF50998">
    <property type="entry name" value="Quinoprotein alcohol dehydrogenase-like"/>
    <property type="match status" value="2"/>
</dbReference>
<dbReference type="OrthoDB" id="416253at2759"/>
<dbReference type="InterPro" id="IPR002372">
    <property type="entry name" value="PQQ_rpt_dom"/>
</dbReference>
<evidence type="ECO:0000313" key="8">
    <source>
        <dbReference type="Proteomes" id="UP000326396"/>
    </source>
</evidence>
<evidence type="ECO:0000256" key="3">
    <source>
        <dbReference type="ARBA" id="ARBA00023002"/>
    </source>
</evidence>
<feature type="domain" description="Pyrrolo-quinoline quinone repeat" evidence="6">
    <location>
        <begin position="424"/>
        <end position="612"/>
    </location>
</feature>
<dbReference type="Pfam" id="PF13360">
    <property type="entry name" value="PQQ_2"/>
    <property type="match status" value="3"/>
</dbReference>
<dbReference type="SMART" id="SM00564">
    <property type="entry name" value="PQQ"/>
    <property type="match status" value="13"/>
</dbReference>
<organism evidence="7 8">
    <name type="scientific">Mikania micrantha</name>
    <name type="common">bitter vine</name>
    <dbReference type="NCBI Taxonomy" id="192012"/>
    <lineage>
        <taxon>Eukaryota</taxon>
        <taxon>Viridiplantae</taxon>
        <taxon>Streptophyta</taxon>
        <taxon>Embryophyta</taxon>
        <taxon>Tracheophyta</taxon>
        <taxon>Spermatophyta</taxon>
        <taxon>Magnoliopsida</taxon>
        <taxon>eudicotyledons</taxon>
        <taxon>Gunneridae</taxon>
        <taxon>Pentapetalae</taxon>
        <taxon>asterids</taxon>
        <taxon>campanulids</taxon>
        <taxon>Asterales</taxon>
        <taxon>Asteraceae</taxon>
        <taxon>Asteroideae</taxon>
        <taxon>Heliantheae alliance</taxon>
        <taxon>Eupatorieae</taxon>
        <taxon>Mikania</taxon>
    </lineage>
</organism>
<evidence type="ECO:0000313" key="7">
    <source>
        <dbReference type="EMBL" id="KAD6453088.1"/>
    </source>
</evidence>
<dbReference type="AlphaFoldDB" id="A0A5N6PFI5"/>
<sequence>MAFNCLFFNILIWFLIIFQSTSAKLASWTNHGGDIYNRRYAYDETKISPKTVSNLRLKWKFIAGKDITATPAVYDNTIYFPSWNGNIYALNGSDGSVIWQHNLGQLTGLNSTGLIQGINWTVSRSTPTVADDLLFIGIYGPAYILGLNRSNGELVWSTQLDTHYAALITMSGTYYKSAFYVGTSSTEESSSIEACCTFRGSFFKLNATNGDILWQTYMLPDNNGSRGKYAGAGIWGSSPSIDTHRNAVYIATGNMYSAPLNVTQCQAAQNNQTTPSEEDKCIEPDNHSNSILALDLDSGHINWYRQLGGYDVWFFACNNLSTPGCPPGPNPDADFAQAPMILTTGNHGKKRDIVATVQKSGVAWALDRDNGSIVWSTQAGPGGAGGGGTWGSATDGKAVYTNIANSLGSNFTLKPSNITTTSGGWVSMDATTGNVLWSTGNPSNATASGPVSLANGVVFAGSTNGTGPIYAMSAATGEILWSYVTGATVYGGMSISDGCVYLTGWTNHGGDIHNRRYAYGETKISPKTVSNLRLKWKFIAGKDITATPAVYDNTIYFPSWNGNIYALNASDGAVIWQHNLGQLTGLNSTGLILGVNWTVSRSTPVVADDLLFIGICGPAYILGLNRSNGRLVWSTQLDTHYAALITMSGTYHKRAFYVGTSSLEEGSSIERCCTFRGSFFKLNAKNGNILWQTYMLPDNNGSRGGYAGAAIWGSSPSIDIHRNAVYIATGNMYSAPLNVTQCQEAQNNQTTPSEEDKCIEPDNHSNSILALDLDSGHVKWYRQLGGYDVWFFACNNLSTPGCPPGPNPDADFGEAPMILSINDHGKKRDIVAAVQKSGVAWALDRDNGSIVWSTVAGPGGSGGGGTWGSATDGKAVYTNIANSLRSNFTLKPSNVTTTSGGWVSMDAKTGNVLWSTRNPSNATASGPVSLANGVVFAGSTNGTGPIYAMNAATGKILWSYVTGATVYGGMSIINGCVYVGNGYKVSLGAFLPTYTAGNALFAFCIF</sequence>
<evidence type="ECO:0000256" key="1">
    <source>
        <dbReference type="ARBA" id="ARBA00001931"/>
    </source>
</evidence>
<gene>
    <name evidence="7" type="ORF">E3N88_07793</name>
</gene>
<evidence type="ECO:0000259" key="5">
    <source>
        <dbReference type="Pfam" id="PF01011"/>
    </source>
</evidence>
<dbReference type="EMBL" id="SZYD01000004">
    <property type="protein sequence ID" value="KAD6453088.1"/>
    <property type="molecule type" value="Genomic_DNA"/>
</dbReference>
<reference evidence="7 8" key="1">
    <citation type="submission" date="2019-05" db="EMBL/GenBank/DDBJ databases">
        <title>Mikania micrantha, genome provides insights into the molecular mechanism of rapid growth.</title>
        <authorList>
            <person name="Liu B."/>
        </authorList>
    </citation>
    <scope>NUCLEOTIDE SEQUENCE [LARGE SCALE GENOMIC DNA]</scope>
    <source>
        <strain evidence="7">NLD-2019</strain>
        <tissue evidence="7">Leaf</tissue>
    </source>
</reference>
<keyword evidence="4" id="KW-0732">Signal</keyword>
<comment type="caution">
    <text evidence="7">The sequence shown here is derived from an EMBL/GenBank/DDBJ whole genome shotgun (WGS) entry which is preliminary data.</text>
</comment>
<dbReference type="Gene3D" id="2.140.10.10">
    <property type="entry name" value="Quinoprotein alcohol dehydrogenase-like superfamily"/>
    <property type="match status" value="2"/>
</dbReference>
<dbReference type="InterPro" id="IPR018391">
    <property type="entry name" value="PQQ_b-propeller_rpt"/>
</dbReference>
<comment type="cofactor">
    <cofactor evidence="1">
        <name>pyrroloquinoline quinone</name>
        <dbReference type="ChEBI" id="CHEBI:58442"/>
    </cofactor>
</comment>
<dbReference type="InterPro" id="IPR011047">
    <property type="entry name" value="Quinoprotein_ADH-like_sf"/>
</dbReference>
<feature type="domain" description="Pyrrolo-quinoline quinone repeat" evidence="6">
    <location>
        <begin position="59"/>
        <end position="303"/>
    </location>
</feature>
<accession>A0A5N6PFI5</accession>
<keyword evidence="3" id="KW-0560">Oxidoreductase</keyword>
<feature type="domain" description="Pyrrolo-quinoline quinone repeat" evidence="5">
    <location>
        <begin position="706"/>
        <end position="853"/>
    </location>
</feature>
<protein>
    <recommendedName>
        <fullName evidence="5 6">Pyrrolo-quinoline quinone repeat domain-containing protein</fullName>
    </recommendedName>
</protein>
<proteinExistence type="inferred from homology"/>
<feature type="chain" id="PRO_5024318163" description="Pyrrolo-quinoline quinone repeat domain-containing protein" evidence="4">
    <location>
        <begin position="24"/>
        <end position="1006"/>
    </location>
</feature>
<dbReference type="Proteomes" id="UP000326396">
    <property type="component" value="Linkage Group LG12"/>
</dbReference>
<dbReference type="Pfam" id="PF01011">
    <property type="entry name" value="PQQ"/>
    <property type="match status" value="1"/>
</dbReference>
<feature type="domain" description="Pyrrolo-quinoline quinone repeat" evidence="6">
    <location>
        <begin position="901"/>
        <end position="979"/>
    </location>
</feature>
<evidence type="ECO:0000256" key="2">
    <source>
        <dbReference type="ARBA" id="ARBA00008156"/>
    </source>
</evidence>
<dbReference type="PANTHER" id="PTHR32303">
    <property type="entry name" value="QUINOPROTEIN ALCOHOL DEHYDROGENASE (CYTOCHROME C)"/>
    <property type="match status" value="1"/>
</dbReference>
<name>A0A5N6PFI5_9ASTR</name>
<dbReference type="GO" id="GO:0016491">
    <property type="term" value="F:oxidoreductase activity"/>
    <property type="evidence" value="ECO:0007669"/>
    <property type="project" value="UniProtKB-KW"/>
</dbReference>
<evidence type="ECO:0000256" key="4">
    <source>
        <dbReference type="SAM" id="SignalP"/>
    </source>
</evidence>
<feature type="signal peptide" evidence="4">
    <location>
        <begin position="1"/>
        <end position="23"/>
    </location>
</feature>
<evidence type="ECO:0000259" key="6">
    <source>
        <dbReference type="Pfam" id="PF13360"/>
    </source>
</evidence>
<keyword evidence="8" id="KW-1185">Reference proteome</keyword>
<dbReference type="PANTHER" id="PTHR32303:SF10">
    <property type="entry name" value="OUTER MEMBRANE PROTEIN ASSEMBLY FACTOR BAMB"/>
    <property type="match status" value="1"/>
</dbReference>